<dbReference type="EMBL" id="SOYY01000015">
    <property type="protein sequence ID" value="KAA0711663.1"/>
    <property type="molecule type" value="Genomic_DNA"/>
</dbReference>
<evidence type="ECO:0000313" key="3">
    <source>
        <dbReference type="Proteomes" id="UP000324632"/>
    </source>
</evidence>
<feature type="region of interest" description="Disordered" evidence="1">
    <location>
        <begin position="1"/>
        <end position="31"/>
    </location>
</feature>
<accession>A0A5A9NQH2</accession>
<dbReference type="AlphaFoldDB" id="A0A5A9NQH2"/>
<evidence type="ECO:0000256" key="1">
    <source>
        <dbReference type="SAM" id="MobiDB-lite"/>
    </source>
</evidence>
<organism evidence="2 3">
    <name type="scientific">Triplophysa tibetana</name>
    <dbReference type="NCBI Taxonomy" id="1572043"/>
    <lineage>
        <taxon>Eukaryota</taxon>
        <taxon>Metazoa</taxon>
        <taxon>Chordata</taxon>
        <taxon>Craniata</taxon>
        <taxon>Vertebrata</taxon>
        <taxon>Euteleostomi</taxon>
        <taxon>Actinopterygii</taxon>
        <taxon>Neopterygii</taxon>
        <taxon>Teleostei</taxon>
        <taxon>Ostariophysi</taxon>
        <taxon>Cypriniformes</taxon>
        <taxon>Nemacheilidae</taxon>
        <taxon>Triplophysa</taxon>
    </lineage>
</organism>
<name>A0A5A9NQH2_9TELE</name>
<sequence length="74" mass="8588">MKEERGRRERARVKEKERERVKSKDTDTEVKVKPAKVTNIKKNESELTVTKEEKILSNPVLSDAGLQLHTTLKE</sequence>
<reference evidence="2 3" key="1">
    <citation type="journal article" date="2019" name="Mol. Ecol. Resour.">
        <title>Chromosome-level genome assembly of Triplophysa tibetana, a fish adapted to the harsh high-altitude environment of the Tibetan Plateau.</title>
        <authorList>
            <person name="Yang X."/>
            <person name="Liu H."/>
            <person name="Ma Z."/>
            <person name="Zou Y."/>
            <person name="Zou M."/>
            <person name="Mao Y."/>
            <person name="Li X."/>
            <person name="Wang H."/>
            <person name="Chen T."/>
            <person name="Wang W."/>
            <person name="Yang R."/>
        </authorList>
    </citation>
    <scope>NUCLEOTIDE SEQUENCE [LARGE SCALE GENOMIC DNA]</scope>
    <source>
        <strain evidence="2">TTIB1903HZAU</strain>
        <tissue evidence="2">Muscle</tissue>
    </source>
</reference>
<dbReference type="Proteomes" id="UP000324632">
    <property type="component" value="Chromosome 15"/>
</dbReference>
<gene>
    <name evidence="2" type="ORF">E1301_Tti019478</name>
</gene>
<comment type="caution">
    <text evidence="2">The sequence shown here is derived from an EMBL/GenBank/DDBJ whole genome shotgun (WGS) entry which is preliminary data.</text>
</comment>
<proteinExistence type="predicted"/>
<keyword evidence="3" id="KW-1185">Reference proteome</keyword>
<evidence type="ECO:0000313" key="2">
    <source>
        <dbReference type="EMBL" id="KAA0711663.1"/>
    </source>
</evidence>
<protein>
    <submittedName>
        <fullName evidence="2">Uncharacterized protein</fullName>
    </submittedName>
</protein>